<name>B7KKZ0_GLOC7</name>
<dbReference type="InterPro" id="IPR050301">
    <property type="entry name" value="NTE"/>
</dbReference>
<evidence type="ECO:0000313" key="6">
    <source>
        <dbReference type="EMBL" id="ACK72362.1"/>
    </source>
</evidence>
<accession>B7KKZ0</accession>
<comment type="caution">
    <text evidence="4">Lacks conserved residue(s) required for the propagation of feature annotation.</text>
</comment>
<dbReference type="InterPro" id="IPR002641">
    <property type="entry name" value="PNPLA_dom"/>
</dbReference>
<dbReference type="GO" id="GO:0016042">
    <property type="term" value="P:lipid catabolic process"/>
    <property type="evidence" value="ECO:0007669"/>
    <property type="project" value="UniProtKB-UniRule"/>
</dbReference>
<dbReference type="eggNOG" id="COG1752">
    <property type="taxonomic scope" value="Bacteria"/>
</dbReference>
<dbReference type="KEGG" id="cyc:PCC7424_3988"/>
<evidence type="ECO:0000256" key="4">
    <source>
        <dbReference type="PROSITE-ProRule" id="PRU01161"/>
    </source>
</evidence>
<dbReference type="GO" id="GO:0016787">
    <property type="term" value="F:hydrolase activity"/>
    <property type="evidence" value="ECO:0007669"/>
    <property type="project" value="UniProtKB-UniRule"/>
</dbReference>
<keyword evidence="7" id="KW-1185">Reference proteome</keyword>
<gene>
    <name evidence="6" type="ordered locus">PCC7424_3988</name>
</gene>
<reference evidence="7" key="1">
    <citation type="journal article" date="2011" name="MBio">
        <title>Novel metabolic attributes of the genus Cyanothece, comprising a group of unicellular nitrogen-fixing Cyanobacteria.</title>
        <authorList>
            <person name="Bandyopadhyay A."/>
            <person name="Elvitigala T."/>
            <person name="Welsh E."/>
            <person name="Stockel J."/>
            <person name="Liberton M."/>
            <person name="Min H."/>
            <person name="Sherman L.A."/>
            <person name="Pakrasi H.B."/>
        </authorList>
    </citation>
    <scope>NUCLEOTIDE SEQUENCE [LARGE SCALE GENOMIC DNA]</scope>
    <source>
        <strain evidence="7">PCC 7424</strain>
    </source>
</reference>
<feature type="domain" description="PNPLA" evidence="5">
    <location>
        <begin position="9"/>
        <end position="222"/>
    </location>
</feature>
<evidence type="ECO:0000256" key="1">
    <source>
        <dbReference type="ARBA" id="ARBA00022801"/>
    </source>
</evidence>
<dbReference type="PROSITE" id="PS51635">
    <property type="entry name" value="PNPLA"/>
    <property type="match status" value="1"/>
</dbReference>
<protein>
    <submittedName>
        <fullName evidence="6">Patatin</fullName>
    </submittedName>
</protein>
<feature type="active site" description="Proton acceptor" evidence="4">
    <location>
        <position position="209"/>
    </location>
</feature>
<keyword evidence="2 4" id="KW-0442">Lipid degradation</keyword>
<evidence type="ECO:0000256" key="2">
    <source>
        <dbReference type="ARBA" id="ARBA00022963"/>
    </source>
</evidence>
<keyword evidence="3 4" id="KW-0443">Lipid metabolism</keyword>
<dbReference type="PANTHER" id="PTHR14226">
    <property type="entry name" value="NEUROPATHY TARGET ESTERASE/SWISS CHEESE D.MELANOGASTER"/>
    <property type="match status" value="1"/>
</dbReference>
<dbReference type="EMBL" id="CP001291">
    <property type="protein sequence ID" value="ACK72362.1"/>
    <property type="molecule type" value="Genomic_DNA"/>
</dbReference>
<dbReference type="Pfam" id="PF01734">
    <property type="entry name" value="Patatin"/>
    <property type="match status" value="1"/>
</dbReference>
<dbReference type="RefSeq" id="WP_015955947.1">
    <property type="nucleotide sequence ID" value="NC_011729.1"/>
</dbReference>
<dbReference type="SUPFAM" id="SSF52151">
    <property type="entry name" value="FabD/lysophospholipase-like"/>
    <property type="match status" value="1"/>
</dbReference>
<dbReference type="OrthoDB" id="9807112at2"/>
<keyword evidence="1 4" id="KW-0378">Hydrolase</keyword>
<evidence type="ECO:0000313" key="7">
    <source>
        <dbReference type="Proteomes" id="UP000002384"/>
    </source>
</evidence>
<feature type="active site" description="Nucleophile" evidence="4">
    <location>
        <position position="46"/>
    </location>
</feature>
<evidence type="ECO:0000256" key="3">
    <source>
        <dbReference type="ARBA" id="ARBA00023098"/>
    </source>
</evidence>
<dbReference type="HOGENOM" id="CLU_040292_1_0_3"/>
<evidence type="ECO:0000259" key="5">
    <source>
        <dbReference type="PROSITE" id="PS51635"/>
    </source>
</evidence>
<dbReference type="Gene3D" id="3.40.1090.10">
    <property type="entry name" value="Cytosolic phospholipase A2 catalytic domain"/>
    <property type="match status" value="2"/>
</dbReference>
<dbReference type="Proteomes" id="UP000002384">
    <property type="component" value="Chromosome"/>
</dbReference>
<dbReference type="STRING" id="65393.PCC7424_3988"/>
<dbReference type="AlphaFoldDB" id="B7KKZ0"/>
<proteinExistence type="predicted"/>
<organism evidence="6 7">
    <name type="scientific">Gloeothece citriformis (strain PCC 7424)</name>
    <name type="common">Cyanothece sp. (strain PCC 7424)</name>
    <dbReference type="NCBI Taxonomy" id="65393"/>
    <lineage>
        <taxon>Bacteria</taxon>
        <taxon>Bacillati</taxon>
        <taxon>Cyanobacteriota</taxon>
        <taxon>Cyanophyceae</taxon>
        <taxon>Oscillatoriophycideae</taxon>
        <taxon>Chroococcales</taxon>
        <taxon>Aphanothecaceae</taxon>
        <taxon>Gloeothece</taxon>
        <taxon>Gloeothece citriformis</taxon>
    </lineage>
</organism>
<feature type="short sequence motif" description="GXSXG" evidence="4">
    <location>
        <begin position="44"/>
        <end position="48"/>
    </location>
</feature>
<dbReference type="PANTHER" id="PTHR14226:SF78">
    <property type="entry name" value="SLR0060 PROTEIN"/>
    <property type="match status" value="1"/>
</dbReference>
<dbReference type="InterPro" id="IPR016035">
    <property type="entry name" value="Acyl_Trfase/lysoPLipase"/>
</dbReference>
<sequence>MTHMKKIAIACQGGGSHTAFTAGVLKHLLSAGIHQQYDIVSLSGTSGGGICALLTWYGLLKAATGATEPVYSPLIDFWQDNTATDWWEIYFNNCLLQARRWADSGIIPAFNINPENLEVWQQFWLSFAPRKEFLDLKSLLEKHVDFTSLPQLVNASSPRLFVGAVNILSGNFKIFDSHKGEINVDSILASCAVPPFFKAVTIDGELYWDGLFAENPPLNRILFNDNKPDEVWVIQVNPRERKSEPKTEVDILDRHNELAGNILLGAEIELVKMINNWLDQGAFKEEFLAKMPLKKIQVRIIAMDSALSASLDYASKLDRSPYHLKDLILDGQKQAEAFLTNPDDKLFQPISWYN</sequence>